<dbReference type="Pfam" id="PF13489">
    <property type="entry name" value="Methyltransf_23"/>
    <property type="match status" value="1"/>
</dbReference>
<dbReference type="Gene3D" id="3.40.50.150">
    <property type="entry name" value="Vaccinia Virus protein VP39"/>
    <property type="match status" value="1"/>
</dbReference>
<dbReference type="Proteomes" id="UP001447188">
    <property type="component" value="Unassembled WGS sequence"/>
</dbReference>
<gene>
    <name evidence="1" type="ORF">Q9L58_008278</name>
</gene>
<dbReference type="CDD" id="cd02440">
    <property type="entry name" value="AdoMet_MTases"/>
    <property type="match status" value="1"/>
</dbReference>
<reference evidence="1 2" key="1">
    <citation type="submission" date="2024-02" db="EMBL/GenBank/DDBJ databases">
        <title>Discinaceae phylogenomics.</title>
        <authorList>
            <person name="Dirks A.C."/>
            <person name="James T.Y."/>
        </authorList>
    </citation>
    <scope>NUCLEOTIDE SEQUENCE [LARGE SCALE GENOMIC DNA]</scope>
    <source>
        <strain evidence="1 2">ACD0624</strain>
    </source>
</reference>
<protein>
    <recommendedName>
        <fullName evidence="3">S-adenosyl-L-methionine-dependent methyltransferase</fullName>
    </recommendedName>
</protein>
<dbReference type="PANTHER" id="PTHR43591">
    <property type="entry name" value="METHYLTRANSFERASE"/>
    <property type="match status" value="1"/>
</dbReference>
<dbReference type="PANTHER" id="PTHR43591:SF10">
    <property type="entry name" value="ABC TRANSMEMBRANE TYPE-1 DOMAIN-CONTAINING PROTEIN-RELATED"/>
    <property type="match status" value="1"/>
</dbReference>
<accession>A0ABR3GA84</accession>
<sequence length="240" mass="26694">MMDDKLHLAPIDSNPQNILDIGTGTGIWAMDVGERYPSAQVIGTDLSPIQPSWVPPNVRFEIDDAESEWTFKKNFFDLVHIRNLGGAIKDWEKLLTEAYKHCRPGGWVDIAEYEMVCFSDDGSVQESMTLSKFYVLINQAVEKSGRGFHMAKLLGPVLTKIGFTNVHHEIAKGPLGPWAANKKEKEIGAYMLLSAETGFEATGIGLFTNVLGMDPKEAQRIIAETLKQAKSRKIHAYGKQ</sequence>
<dbReference type="SUPFAM" id="SSF53335">
    <property type="entry name" value="S-adenosyl-L-methionine-dependent methyltransferases"/>
    <property type="match status" value="1"/>
</dbReference>
<evidence type="ECO:0000313" key="1">
    <source>
        <dbReference type="EMBL" id="KAL0632849.1"/>
    </source>
</evidence>
<organism evidence="1 2">
    <name type="scientific">Discina gigas</name>
    <dbReference type="NCBI Taxonomy" id="1032678"/>
    <lineage>
        <taxon>Eukaryota</taxon>
        <taxon>Fungi</taxon>
        <taxon>Dikarya</taxon>
        <taxon>Ascomycota</taxon>
        <taxon>Pezizomycotina</taxon>
        <taxon>Pezizomycetes</taxon>
        <taxon>Pezizales</taxon>
        <taxon>Discinaceae</taxon>
        <taxon>Discina</taxon>
    </lineage>
</organism>
<name>A0ABR3GA84_9PEZI</name>
<keyword evidence="2" id="KW-1185">Reference proteome</keyword>
<dbReference type="InterPro" id="IPR029063">
    <property type="entry name" value="SAM-dependent_MTases_sf"/>
</dbReference>
<proteinExistence type="predicted"/>
<evidence type="ECO:0000313" key="2">
    <source>
        <dbReference type="Proteomes" id="UP001447188"/>
    </source>
</evidence>
<dbReference type="EMBL" id="JBBBZM010000148">
    <property type="protein sequence ID" value="KAL0632849.1"/>
    <property type="molecule type" value="Genomic_DNA"/>
</dbReference>
<evidence type="ECO:0008006" key="3">
    <source>
        <dbReference type="Google" id="ProtNLM"/>
    </source>
</evidence>
<comment type="caution">
    <text evidence="1">The sequence shown here is derived from an EMBL/GenBank/DDBJ whole genome shotgun (WGS) entry which is preliminary data.</text>
</comment>